<name>A0A6P6YK21_DERPT</name>
<keyword evidence="1" id="KW-1185">Reference proteome</keyword>
<dbReference type="InParanoid" id="A0A6P6YK21"/>
<evidence type="ECO:0000313" key="2">
    <source>
        <dbReference type="RefSeq" id="XP_027205605.1"/>
    </source>
</evidence>
<sequence>MFDKVEQQQQQNLSIINLLIEKNHIFLCEKSYTNSLSSTLNNKQLSIFGHLWSAALSSSSIIRTFLSSLLMIGTDDGSNNNDFGMKKLRYYLLMSTKTNQK</sequence>
<reference evidence="2" key="1">
    <citation type="submission" date="2025-08" db="UniProtKB">
        <authorList>
            <consortium name="RefSeq"/>
        </authorList>
    </citation>
    <scope>IDENTIFICATION</scope>
    <source>
        <strain evidence="2">Airmid</strain>
    </source>
</reference>
<dbReference type="KEGG" id="dpte:113799206"/>
<organism evidence="1 2">
    <name type="scientific">Dermatophagoides pteronyssinus</name>
    <name type="common">European house dust mite</name>
    <dbReference type="NCBI Taxonomy" id="6956"/>
    <lineage>
        <taxon>Eukaryota</taxon>
        <taxon>Metazoa</taxon>
        <taxon>Ecdysozoa</taxon>
        <taxon>Arthropoda</taxon>
        <taxon>Chelicerata</taxon>
        <taxon>Arachnida</taxon>
        <taxon>Acari</taxon>
        <taxon>Acariformes</taxon>
        <taxon>Sarcoptiformes</taxon>
        <taxon>Astigmata</taxon>
        <taxon>Psoroptidia</taxon>
        <taxon>Analgoidea</taxon>
        <taxon>Pyroglyphidae</taxon>
        <taxon>Dermatophagoidinae</taxon>
        <taxon>Dermatophagoides</taxon>
    </lineage>
</organism>
<evidence type="ECO:0000313" key="1">
    <source>
        <dbReference type="Proteomes" id="UP000515146"/>
    </source>
</evidence>
<dbReference type="Proteomes" id="UP000515146">
    <property type="component" value="Unplaced"/>
</dbReference>
<gene>
    <name evidence="2" type="primary">LOC113799206</name>
</gene>
<dbReference type="AlphaFoldDB" id="A0A6P6YK21"/>
<protein>
    <submittedName>
        <fullName evidence="2">Uncharacterized protein LOC113799206</fullName>
    </submittedName>
</protein>
<proteinExistence type="predicted"/>
<dbReference type="RefSeq" id="XP_027205605.1">
    <property type="nucleotide sequence ID" value="XM_027349804.1"/>
</dbReference>
<accession>A0A6P6YK21</accession>